<name>A0A0V0Y0D2_TRIPS</name>
<dbReference type="Proteomes" id="UP000054815">
    <property type="component" value="Unassembled WGS sequence"/>
</dbReference>
<sequence>MFVILKRKQKAVIEAACDAVKASLPRRMSEVCRNLSAHTAVTAVISTTTATGREIIKQKFSNSTCQQPMGNEGSGKTSELLHFIVSTGSKHEISSNAKIEQRKQISWGMKDGLLNLGNYLQKTFCQLEAISSELQR</sequence>
<dbReference type="AlphaFoldDB" id="A0A0V0Y0D2"/>
<proteinExistence type="predicted"/>
<evidence type="ECO:0000313" key="2">
    <source>
        <dbReference type="Proteomes" id="UP000054815"/>
    </source>
</evidence>
<comment type="caution">
    <text evidence="1">The sequence shown here is derived from an EMBL/GenBank/DDBJ whole genome shotgun (WGS) entry which is preliminary data.</text>
</comment>
<protein>
    <submittedName>
        <fullName evidence="1">Uncharacterized protein</fullName>
    </submittedName>
</protein>
<reference evidence="1 2" key="1">
    <citation type="submission" date="2015-01" db="EMBL/GenBank/DDBJ databases">
        <title>Evolution of Trichinella species and genotypes.</title>
        <authorList>
            <person name="Korhonen P.K."/>
            <person name="Edoardo P."/>
            <person name="Giuseppe L.R."/>
            <person name="Gasser R.B."/>
        </authorList>
    </citation>
    <scope>NUCLEOTIDE SEQUENCE [LARGE SCALE GENOMIC DNA]</scope>
    <source>
        <strain evidence="1">ISS141</strain>
    </source>
</reference>
<dbReference type="EMBL" id="JYDU01000081">
    <property type="protein sequence ID" value="KRX93876.1"/>
    <property type="molecule type" value="Genomic_DNA"/>
</dbReference>
<evidence type="ECO:0000313" key="1">
    <source>
        <dbReference type="EMBL" id="KRX93876.1"/>
    </source>
</evidence>
<accession>A0A0V0Y0D2</accession>
<organism evidence="1 2">
    <name type="scientific">Trichinella pseudospiralis</name>
    <name type="common">Parasitic roundworm</name>
    <dbReference type="NCBI Taxonomy" id="6337"/>
    <lineage>
        <taxon>Eukaryota</taxon>
        <taxon>Metazoa</taxon>
        <taxon>Ecdysozoa</taxon>
        <taxon>Nematoda</taxon>
        <taxon>Enoplea</taxon>
        <taxon>Dorylaimia</taxon>
        <taxon>Trichinellida</taxon>
        <taxon>Trichinellidae</taxon>
        <taxon>Trichinella</taxon>
    </lineage>
</organism>
<gene>
    <name evidence="1" type="ORF">T4E_4213</name>
</gene>